<dbReference type="OrthoDB" id="10536359at2759"/>
<dbReference type="Proteomes" id="UP000270094">
    <property type="component" value="Unassembled WGS sequence"/>
</dbReference>
<dbReference type="AlphaFoldDB" id="A0A3P7KCS3"/>
<keyword evidence="2" id="KW-1185">Reference proteome</keyword>
<evidence type="ECO:0000313" key="1">
    <source>
        <dbReference type="EMBL" id="VDM65702.1"/>
    </source>
</evidence>
<evidence type="ECO:0000313" key="2">
    <source>
        <dbReference type="Proteomes" id="UP000270094"/>
    </source>
</evidence>
<protein>
    <submittedName>
        <fullName evidence="1">Uncharacterized protein</fullName>
    </submittedName>
</protein>
<accession>A0A3P7KCS3</accession>
<name>A0A3P7KCS3_STRVU</name>
<sequence length="86" mass="9798">MLILACSLNALHPIYSMLEAKSMPTNGKKEPLQVNIGFYVESLGNFRSTEMKSERKLLISIIFGVSRILEDAKVAQEQPLWSWWKA</sequence>
<dbReference type="EMBL" id="UYYB01001227">
    <property type="protein sequence ID" value="VDM65702.1"/>
    <property type="molecule type" value="Genomic_DNA"/>
</dbReference>
<organism evidence="1 2">
    <name type="scientific">Strongylus vulgaris</name>
    <name type="common">Blood worm</name>
    <dbReference type="NCBI Taxonomy" id="40348"/>
    <lineage>
        <taxon>Eukaryota</taxon>
        <taxon>Metazoa</taxon>
        <taxon>Ecdysozoa</taxon>
        <taxon>Nematoda</taxon>
        <taxon>Chromadorea</taxon>
        <taxon>Rhabditida</taxon>
        <taxon>Rhabditina</taxon>
        <taxon>Rhabditomorpha</taxon>
        <taxon>Strongyloidea</taxon>
        <taxon>Strongylidae</taxon>
        <taxon>Strongylus</taxon>
    </lineage>
</organism>
<proteinExistence type="predicted"/>
<reference evidence="1 2" key="1">
    <citation type="submission" date="2018-11" db="EMBL/GenBank/DDBJ databases">
        <authorList>
            <consortium name="Pathogen Informatics"/>
        </authorList>
    </citation>
    <scope>NUCLEOTIDE SEQUENCE [LARGE SCALE GENOMIC DNA]</scope>
</reference>
<gene>
    <name evidence="1" type="ORF">SVUK_LOCUS700</name>
</gene>